<evidence type="ECO:0000313" key="2">
    <source>
        <dbReference type="Proteomes" id="UP000466445"/>
    </source>
</evidence>
<reference evidence="1 2" key="1">
    <citation type="journal article" date="2019" name="Emerg. Microbes Infect.">
        <title>Comprehensive subspecies identification of 175 nontuberculous mycobacteria species based on 7547 genomic profiles.</title>
        <authorList>
            <person name="Matsumoto Y."/>
            <person name="Kinjo T."/>
            <person name="Motooka D."/>
            <person name="Nabeya D."/>
            <person name="Jung N."/>
            <person name="Uechi K."/>
            <person name="Horii T."/>
            <person name="Iida T."/>
            <person name="Fujita J."/>
            <person name="Nakamura S."/>
        </authorList>
    </citation>
    <scope>NUCLEOTIDE SEQUENCE [LARGE SCALE GENOMIC DNA]</scope>
    <source>
        <strain evidence="1 2">JCM 30395</strain>
    </source>
</reference>
<proteinExistence type="predicted"/>
<organism evidence="1 2">
    <name type="scientific">Mycolicibacterium sarraceniae</name>
    <dbReference type="NCBI Taxonomy" id="1534348"/>
    <lineage>
        <taxon>Bacteria</taxon>
        <taxon>Bacillati</taxon>
        <taxon>Actinomycetota</taxon>
        <taxon>Actinomycetes</taxon>
        <taxon>Mycobacteriales</taxon>
        <taxon>Mycobacteriaceae</taxon>
        <taxon>Mycolicibacterium</taxon>
    </lineage>
</organism>
<accession>A0A7I7SVV5</accession>
<gene>
    <name evidence="1" type="ORF">MSAR_38960</name>
</gene>
<keyword evidence="2" id="KW-1185">Reference proteome</keyword>
<dbReference type="AlphaFoldDB" id="A0A7I7SVV5"/>
<name>A0A7I7SVV5_9MYCO</name>
<dbReference type="KEGG" id="msar:MSAR_38960"/>
<sequence>MAESTFRRNEWLWSCDNDYMSKKSVAILLSVATLSAIPMAIAQTAQADVCGDVDGRHVTVGGCTPGVAGDAVDAAVAGDWVRYGLPQSYAYSLVPAFPGEAPCISPTGLQYYTPGAEPCYAP</sequence>
<dbReference type="Proteomes" id="UP000466445">
    <property type="component" value="Chromosome"/>
</dbReference>
<dbReference type="EMBL" id="AP022595">
    <property type="protein sequence ID" value="BBY60760.1"/>
    <property type="molecule type" value="Genomic_DNA"/>
</dbReference>
<evidence type="ECO:0000313" key="1">
    <source>
        <dbReference type="EMBL" id="BBY60760.1"/>
    </source>
</evidence>
<protein>
    <submittedName>
        <fullName evidence="1">Uncharacterized protein</fullName>
    </submittedName>
</protein>